<reference evidence="3 4" key="1">
    <citation type="submission" date="2023-03" db="EMBL/GenBank/DDBJ databases">
        <authorList>
            <person name="Pearce D."/>
        </authorList>
    </citation>
    <scope>NUCLEOTIDE SEQUENCE [LARGE SCALE GENOMIC DNA]</scope>
    <source>
        <strain evidence="3">Msz</strain>
    </source>
</reference>
<dbReference type="InterPro" id="IPR025475">
    <property type="entry name" value="DUF4326"/>
</dbReference>
<evidence type="ECO:0000313" key="4">
    <source>
        <dbReference type="Proteomes" id="UP001162030"/>
    </source>
</evidence>
<protein>
    <recommendedName>
        <fullName evidence="2">DUF4326 domain-containing protein</fullName>
    </recommendedName>
</protein>
<feature type="region of interest" description="Disordered" evidence="1">
    <location>
        <begin position="20"/>
        <end position="39"/>
    </location>
</feature>
<accession>A0ABM9HVZ2</accession>
<dbReference type="EMBL" id="OX458333">
    <property type="protein sequence ID" value="CAI8720563.1"/>
    <property type="molecule type" value="Genomic_DNA"/>
</dbReference>
<name>A0ABM9HVZ2_9GAMM</name>
<gene>
    <name evidence="3" type="ORF">MSZNOR_0083</name>
</gene>
<sequence length="128" mass="14675">MKEPTAPYRVQLRRTKGWRMPPNTVKVDRSTRWGNPHPLDAYPREWSVDERRRRAQADFRADLEAGRLSFTVADVRRELRGKNLACWCPLPKPGEPDNCHAAVLLEIAGSDPAPQTSKCPDSRERRGE</sequence>
<dbReference type="RefSeq" id="WP_084161570.1">
    <property type="nucleotide sequence ID" value="NZ_OX458333.1"/>
</dbReference>
<evidence type="ECO:0000256" key="1">
    <source>
        <dbReference type="SAM" id="MobiDB-lite"/>
    </source>
</evidence>
<evidence type="ECO:0000313" key="3">
    <source>
        <dbReference type="EMBL" id="CAI8720563.1"/>
    </source>
</evidence>
<keyword evidence="4" id="KW-1185">Reference proteome</keyword>
<proteinExistence type="predicted"/>
<organism evidence="3 4">
    <name type="scientific">Methylocaldum szegediense</name>
    <dbReference type="NCBI Taxonomy" id="73780"/>
    <lineage>
        <taxon>Bacteria</taxon>
        <taxon>Pseudomonadati</taxon>
        <taxon>Pseudomonadota</taxon>
        <taxon>Gammaproteobacteria</taxon>
        <taxon>Methylococcales</taxon>
        <taxon>Methylococcaceae</taxon>
        <taxon>Methylocaldum</taxon>
    </lineage>
</organism>
<evidence type="ECO:0000259" key="2">
    <source>
        <dbReference type="Pfam" id="PF14216"/>
    </source>
</evidence>
<feature type="domain" description="DUF4326" evidence="2">
    <location>
        <begin position="14"/>
        <end position="106"/>
    </location>
</feature>
<dbReference type="Pfam" id="PF14216">
    <property type="entry name" value="DUF4326"/>
    <property type="match status" value="1"/>
</dbReference>
<dbReference type="Proteomes" id="UP001162030">
    <property type="component" value="Chromosome"/>
</dbReference>